<comment type="similarity">
    <text evidence="2">Belongs to the outer membrane factor (OMF) (TC 1.B.17) family.</text>
</comment>
<evidence type="ECO:0000256" key="5">
    <source>
        <dbReference type="ARBA" id="ARBA00022692"/>
    </source>
</evidence>
<dbReference type="InterPro" id="IPR051906">
    <property type="entry name" value="TolC-like"/>
</dbReference>
<keyword evidence="6" id="KW-0472">Membrane</keyword>
<keyword evidence="4" id="KW-1134">Transmembrane beta strand</keyword>
<dbReference type="NCBIfam" id="TIGR01844">
    <property type="entry name" value="type_I_sec_TolC"/>
    <property type="match status" value="1"/>
</dbReference>
<dbReference type="Proteomes" id="UP000249130">
    <property type="component" value="Unassembled WGS sequence"/>
</dbReference>
<dbReference type="EMBL" id="NPEX01000033">
    <property type="protein sequence ID" value="RAI44805.1"/>
    <property type="molecule type" value="Genomic_DNA"/>
</dbReference>
<gene>
    <name evidence="8" type="ORF">CH341_07210</name>
</gene>
<dbReference type="Gene3D" id="1.20.1600.10">
    <property type="entry name" value="Outer membrane efflux proteins (OEP)"/>
    <property type="match status" value="1"/>
</dbReference>
<dbReference type="GO" id="GO:0015288">
    <property type="term" value="F:porin activity"/>
    <property type="evidence" value="ECO:0007669"/>
    <property type="project" value="TreeGrafter"/>
</dbReference>
<dbReference type="Pfam" id="PF02321">
    <property type="entry name" value="OEP"/>
    <property type="match status" value="2"/>
</dbReference>
<comment type="caution">
    <text evidence="8">The sequence shown here is derived from an EMBL/GenBank/DDBJ whole genome shotgun (WGS) entry which is preliminary data.</text>
</comment>
<evidence type="ECO:0000256" key="1">
    <source>
        <dbReference type="ARBA" id="ARBA00004442"/>
    </source>
</evidence>
<protein>
    <submittedName>
        <fullName evidence="8">Transporter</fullName>
    </submittedName>
</protein>
<accession>A0A327L483</accession>
<name>A0A327L483_9BRAD</name>
<proteinExistence type="inferred from homology"/>
<sequence>MTVSALVNQTSVPHDVRWTIRFRTGVSSIFYRCVLRRIASAAFVAIAFVPSSGIAETLPGALVRAYQSNPVLNAERARQRGTDENVSIALSGYRPQIAASLSPSLIAVRTLMPGGDSQSATLRGYTAQLSITQVLFNGFRTGNMVRQAESQILSGREALRGVEQSVLLDAVTAYMGVVANQSLVEAQRSSLAFLRETLATTRKRLEAGDVTPTDVAQAEARLARGTADLNAAEVNLAISRATYEQVIGSSPDRLAGAEPVDRLLPQGREQAVAVARRQNPAVAGATYDVDVAQYAIKVAEGALYPTLTVQGALSRERNTDTTLEMKGSDQASLMGNLNVPIYDGGTAAAQVRQSKEVLSQTRIVLDRIRRQTDTAAVGAWVMYEGSKIALSATEAEVRAASIALAGVQREAQAGQRTTLEVLNSQQDLTQARSRLILAQRDRVVASYTLLSTVGRLDHKSLGLATTSYEPQVHYEQVRDVWHGLRTPDGK</sequence>
<comment type="subcellular location">
    <subcellularLocation>
        <location evidence="1">Cell outer membrane</location>
    </subcellularLocation>
</comment>
<dbReference type="InterPro" id="IPR003423">
    <property type="entry name" value="OMP_efflux"/>
</dbReference>
<dbReference type="GO" id="GO:1990281">
    <property type="term" value="C:efflux pump complex"/>
    <property type="evidence" value="ECO:0007669"/>
    <property type="project" value="TreeGrafter"/>
</dbReference>
<evidence type="ECO:0000313" key="9">
    <source>
        <dbReference type="Proteomes" id="UP000249130"/>
    </source>
</evidence>
<dbReference type="PANTHER" id="PTHR30026">
    <property type="entry name" value="OUTER MEMBRANE PROTEIN TOLC"/>
    <property type="match status" value="1"/>
</dbReference>
<dbReference type="PANTHER" id="PTHR30026:SF22">
    <property type="entry name" value="OUTER MEMBRANE EFFLUX PROTEIN"/>
    <property type="match status" value="1"/>
</dbReference>
<evidence type="ECO:0000256" key="3">
    <source>
        <dbReference type="ARBA" id="ARBA00022448"/>
    </source>
</evidence>
<evidence type="ECO:0000313" key="8">
    <source>
        <dbReference type="EMBL" id="RAI44805.1"/>
    </source>
</evidence>
<keyword evidence="3" id="KW-0813">Transport</keyword>
<dbReference type="AlphaFoldDB" id="A0A327L483"/>
<dbReference type="GO" id="GO:0015562">
    <property type="term" value="F:efflux transmembrane transporter activity"/>
    <property type="evidence" value="ECO:0007669"/>
    <property type="project" value="InterPro"/>
</dbReference>
<dbReference type="OrthoDB" id="9789368at2"/>
<keyword evidence="9" id="KW-1185">Reference proteome</keyword>
<reference evidence="8 9" key="1">
    <citation type="submission" date="2017-07" db="EMBL/GenBank/DDBJ databases">
        <title>Draft Genome Sequences of Select Purple Nonsulfur Bacteria.</title>
        <authorList>
            <person name="Lasarre B."/>
            <person name="Mckinlay J.B."/>
        </authorList>
    </citation>
    <scope>NUCLEOTIDE SEQUENCE [LARGE SCALE GENOMIC DNA]</scope>
    <source>
        <strain evidence="8 9">DSM 5909</strain>
    </source>
</reference>
<evidence type="ECO:0000256" key="4">
    <source>
        <dbReference type="ARBA" id="ARBA00022452"/>
    </source>
</evidence>
<evidence type="ECO:0000256" key="7">
    <source>
        <dbReference type="ARBA" id="ARBA00023237"/>
    </source>
</evidence>
<dbReference type="RefSeq" id="WP_111418360.1">
    <property type="nucleotide sequence ID" value="NZ_NPEX01000033.1"/>
</dbReference>
<dbReference type="GO" id="GO:0009279">
    <property type="term" value="C:cell outer membrane"/>
    <property type="evidence" value="ECO:0007669"/>
    <property type="project" value="UniProtKB-SubCell"/>
</dbReference>
<keyword evidence="7" id="KW-0998">Cell outer membrane</keyword>
<organism evidence="8 9">
    <name type="scientific">Rhodoplanes roseus</name>
    <dbReference type="NCBI Taxonomy" id="29409"/>
    <lineage>
        <taxon>Bacteria</taxon>
        <taxon>Pseudomonadati</taxon>
        <taxon>Pseudomonadota</taxon>
        <taxon>Alphaproteobacteria</taxon>
        <taxon>Hyphomicrobiales</taxon>
        <taxon>Nitrobacteraceae</taxon>
        <taxon>Rhodoplanes</taxon>
    </lineage>
</organism>
<dbReference type="InterPro" id="IPR010130">
    <property type="entry name" value="T1SS_OMP_TolC"/>
</dbReference>
<evidence type="ECO:0000256" key="6">
    <source>
        <dbReference type="ARBA" id="ARBA00023136"/>
    </source>
</evidence>
<dbReference type="SUPFAM" id="SSF56954">
    <property type="entry name" value="Outer membrane efflux proteins (OEP)"/>
    <property type="match status" value="1"/>
</dbReference>
<evidence type="ECO:0000256" key="2">
    <source>
        <dbReference type="ARBA" id="ARBA00007613"/>
    </source>
</evidence>
<keyword evidence="5" id="KW-0812">Transmembrane</keyword>